<dbReference type="PROSITE" id="PS51352">
    <property type="entry name" value="THIOREDOXIN_2"/>
    <property type="match status" value="1"/>
</dbReference>
<reference evidence="2 3" key="1">
    <citation type="submission" date="2024-03" db="EMBL/GenBank/DDBJ databases">
        <title>Actinomycetospora sp. OC33-EN07, a novel actinomycete isolated from wild orchid (Aerides multiflora).</title>
        <authorList>
            <person name="Suriyachadkun C."/>
        </authorList>
    </citation>
    <scope>NUCLEOTIDE SEQUENCE [LARGE SCALE GENOMIC DNA]</scope>
    <source>
        <strain evidence="2 3">OC33-EN07</strain>
    </source>
</reference>
<dbReference type="Gene3D" id="3.40.30.10">
    <property type="entry name" value="Glutaredoxin"/>
    <property type="match status" value="1"/>
</dbReference>
<dbReference type="SUPFAM" id="SSF52833">
    <property type="entry name" value="Thioredoxin-like"/>
    <property type="match status" value="1"/>
</dbReference>
<dbReference type="InterPro" id="IPR050553">
    <property type="entry name" value="Thioredoxin_ResA/DsbE_sf"/>
</dbReference>
<dbReference type="PANTHER" id="PTHR42852">
    <property type="entry name" value="THIOL:DISULFIDE INTERCHANGE PROTEIN DSBE"/>
    <property type="match status" value="1"/>
</dbReference>
<comment type="caution">
    <text evidence="2">The sequence shown here is derived from an EMBL/GenBank/DDBJ whole genome shotgun (WGS) entry which is preliminary data.</text>
</comment>
<dbReference type="Pfam" id="PF17991">
    <property type="entry name" value="Thioredoxin_10"/>
    <property type="match status" value="1"/>
</dbReference>
<dbReference type="InterPro" id="IPR036249">
    <property type="entry name" value="Thioredoxin-like_sf"/>
</dbReference>
<name>A0ABU8M7V1_9PSEU</name>
<dbReference type="Pfam" id="PF08534">
    <property type="entry name" value="Redoxin"/>
    <property type="match status" value="1"/>
</dbReference>
<protein>
    <submittedName>
        <fullName evidence="2">Redoxin family protein</fullName>
    </submittedName>
</protein>
<dbReference type="EMBL" id="JBBEGM010000008">
    <property type="protein sequence ID" value="MEJ2863409.1"/>
    <property type="molecule type" value="Genomic_DNA"/>
</dbReference>
<evidence type="ECO:0000313" key="2">
    <source>
        <dbReference type="EMBL" id="MEJ2863409.1"/>
    </source>
</evidence>
<organism evidence="2 3">
    <name type="scientific">Actinomycetospora flava</name>
    <dbReference type="NCBI Taxonomy" id="3129232"/>
    <lineage>
        <taxon>Bacteria</taxon>
        <taxon>Bacillati</taxon>
        <taxon>Actinomycetota</taxon>
        <taxon>Actinomycetes</taxon>
        <taxon>Pseudonocardiales</taxon>
        <taxon>Pseudonocardiaceae</taxon>
        <taxon>Actinomycetospora</taxon>
    </lineage>
</organism>
<dbReference type="InterPro" id="IPR041017">
    <property type="entry name" value="Thioredoxin_10"/>
</dbReference>
<dbReference type="InterPro" id="IPR013766">
    <property type="entry name" value="Thioredoxin_domain"/>
</dbReference>
<evidence type="ECO:0000313" key="3">
    <source>
        <dbReference type="Proteomes" id="UP001369736"/>
    </source>
</evidence>
<feature type="domain" description="Thioredoxin" evidence="1">
    <location>
        <begin position="3"/>
        <end position="154"/>
    </location>
</feature>
<sequence length="328" mass="36524">MSRSGVAELPVEGVLPALDGATGWLHSPPLTAEDLRGKVVLVEFWTYTCINWLRTLSYVRAWARRYRDHGLVVIGVHTPEFPFEVEPANVARAAAALDVDHPIALDDRYAVWRAFANHYWPAIYIADAEGRLRHHQFGEGDYERTERVVRHLLEEAGHPLPGDDLTAVTPAGLEVQADWDHLESPETYLGAERTERFASPGGVAMDRVRHYILPEYLRRRHWALVGPWIVERRASVLDGAQGRLVVRFQARDVHLVMAPRGAPVPFRVLLDGEPPGDAHGLDVDADGRGVLAEPRLHQLIRVPGAVADRVVEVVFLAPGAEAYVLTFG</sequence>
<dbReference type="PANTHER" id="PTHR42852:SF13">
    <property type="entry name" value="PROTEIN DIPZ"/>
    <property type="match status" value="1"/>
</dbReference>
<dbReference type="RefSeq" id="WP_337704772.1">
    <property type="nucleotide sequence ID" value="NZ_JBBEGM010000008.1"/>
</dbReference>
<keyword evidence="3" id="KW-1185">Reference proteome</keyword>
<dbReference type="Proteomes" id="UP001369736">
    <property type="component" value="Unassembled WGS sequence"/>
</dbReference>
<proteinExistence type="predicted"/>
<dbReference type="Gene3D" id="2.60.120.260">
    <property type="entry name" value="Galactose-binding domain-like"/>
    <property type="match status" value="1"/>
</dbReference>
<accession>A0ABU8M7V1</accession>
<gene>
    <name evidence="2" type="ORF">WCD58_19750</name>
</gene>
<evidence type="ECO:0000259" key="1">
    <source>
        <dbReference type="PROSITE" id="PS51352"/>
    </source>
</evidence>
<dbReference type="InterPro" id="IPR013740">
    <property type="entry name" value="Redoxin"/>
</dbReference>